<feature type="domain" description="B3/B4 tRNA-binding" evidence="1">
    <location>
        <begin position="58"/>
        <end position="209"/>
    </location>
</feature>
<sequence length="217" mass="24303">MNPVFVFDLPSHFGLKAVAFTLHGLANDYYSAELKQHIQQLCQHYDAEQSQMQHQGFLSLRQRINRSAKRFPPSPVALHEQYQRNGKLRPISPLVDLYNHWSLVTGLSIGAHDLLHLHLPVRLGLTRGDESFTGIGSHGATTLPAGEYAYLDAHQQVLCRMDYRQAAFSAVNINTSAALFIVQGHQHTATPHLQEVAEQLKQDIMRLCPAHSLVVGK</sequence>
<accession>A0ABX5M1I3</accession>
<evidence type="ECO:0000313" key="3">
    <source>
        <dbReference type="Proteomes" id="UP000248090"/>
    </source>
</evidence>
<keyword evidence="3" id="KW-1185">Reference proteome</keyword>
<evidence type="ECO:0000313" key="2">
    <source>
        <dbReference type="EMBL" id="PXF32787.1"/>
    </source>
</evidence>
<dbReference type="Proteomes" id="UP000248090">
    <property type="component" value="Unassembled WGS sequence"/>
</dbReference>
<evidence type="ECO:0000259" key="1">
    <source>
        <dbReference type="SMART" id="SM00873"/>
    </source>
</evidence>
<name>A0ABX5M1I3_9GAMM</name>
<protein>
    <recommendedName>
        <fullName evidence="1">B3/B4 tRNA-binding domain-containing protein</fullName>
    </recommendedName>
</protein>
<dbReference type="Gene3D" id="3.50.40.10">
    <property type="entry name" value="Phenylalanyl-trna Synthetase, Chain B, domain 3"/>
    <property type="match status" value="1"/>
</dbReference>
<dbReference type="PANTHER" id="PTHR39209:SF2">
    <property type="entry name" value="CYTOPLASMIC PROTEIN"/>
    <property type="match status" value="1"/>
</dbReference>
<proteinExistence type="predicted"/>
<organism evidence="2 3">
    <name type="scientific">Pokkaliibacter plantistimulans</name>
    <dbReference type="NCBI Taxonomy" id="1635171"/>
    <lineage>
        <taxon>Bacteria</taxon>
        <taxon>Pseudomonadati</taxon>
        <taxon>Pseudomonadota</taxon>
        <taxon>Gammaproteobacteria</taxon>
        <taxon>Oceanospirillales</taxon>
        <taxon>Balneatrichaceae</taxon>
        <taxon>Pokkaliibacter</taxon>
    </lineage>
</organism>
<dbReference type="SMART" id="SM00873">
    <property type="entry name" value="B3_4"/>
    <property type="match status" value="1"/>
</dbReference>
<comment type="caution">
    <text evidence="2">The sequence shown here is derived from an EMBL/GenBank/DDBJ whole genome shotgun (WGS) entry which is preliminary data.</text>
</comment>
<dbReference type="InterPro" id="IPR020825">
    <property type="entry name" value="Phe-tRNA_synthase-like_B3/B4"/>
</dbReference>
<dbReference type="SUPFAM" id="SSF56037">
    <property type="entry name" value="PheT/TilS domain"/>
    <property type="match status" value="1"/>
</dbReference>
<dbReference type="RefSeq" id="WP_110185909.1">
    <property type="nucleotide sequence ID" value="NZ_CP177354.1"/>
</dbReference>
<dbReference type="PANTHER" id="PTHR39209">
    <property type="match status" value="1"/>
</dbReference>
<dbReference type="InterPro" id="IPR005146">
    <property type="entry name" value="B3/B4_tRNA-bd"/>
</dbReference>
<gene>
    <name evidence="2" type="ORF">WH50_02680</name>
</gene>
<dbReference type="EMBL" id="LAPT01000008">
    <property type="protein sequence ID" value="PXF32787.1"/>
    <property type="molecule type" value="Genomic_DNA"/>
</dbReference>
<reference evidence="2 3" key="1">
    <citation type="submission" date="2015-03" db="EMBL/GenBank/DDBJ databases">
        <authorList>
            <person name="Krishnan R."/>
            <person name="Midha S."/>
            <person name="Patil P.B."/>
            <person name="Rameshkumar N."/>
        </authorList>
    </citation>
    <scope>NUCLEOTIDE SEQUENCE [LARGE SCALE GENOMIC DNA]</scope>
    <source>
        <strain evidence="2 3">L1E11</strain>
    </source>
</reference>
<dbReference type="Pfam" id="PF03483">
    <property type="entry name" value="B3_4"/>
    <property type="match status" value="1"/>
</dbReference>